<protein>
    <submittedName>
        <fullName evidence="2">(northern house mosquito) hypothetical protein</fullName>
    </submittedName>
</protein>
<reference evidence="2" key="1">
    <citation type="submission" date="2021-05" db="EMBL/GenBank/DDBJ databases">
        <authorList>
            <person name="Alioto T."/>
            <person name="Alioto T."/>
            <person name="Gomez Garrido J."/>
        </authorList>
    </citation>
    <scope>NUCLEOTIDE SEQUENCE</scope>
</reference>
<evidence type="ECO:0000313" key="2">
    <source>
        <dbReference type="EMBL" id="CAG6501529.1"/>
    </source>
</evidence>
<name>A0A8D8CZC0_CULPI</name>
<organism evidence="2">
    <name type="scientific">Culex pipiens</name>
    <name type="common">House mosquito</name>
    <dbReference type="NCBI Taxonomy" id="7175"/>
    <lineage>
        <taxon>Eukaryota</taxon>
        <taxon>Metazoa</taxon>
        <taxon>Ecdysozoa</taxon>
        <taxon>Arthropoda</taxon>
        <taxon>Hexapoda</taxon>
        <taxon>Insecta</taxon>
        <taxon>Pterygota</taxon>
        <taxon>Neoptera</taxon>
        <taxon>Endopterygota</taxon>
        <taxon>Diptera</taxon>
        <taxon>Nematocera</taxon>
        <taxon>Culicoidea</taxon>
        <taxon>Culicidae</taxon>
        <taxon>Culicinae</taxon>
        <taxon>Culicini</taxon>
        <taxon>Culex</taxon>
        <taxon>Culex</taxon>
    </lineage>
</organism>
<keyword evidence="1" id="KW-1133">Transmembrane helix</keyword>
<accession>A0A8D8CZC0</accession>
<proteinExistence type="predicted"/>
<keyword evidence="1" id="KW-0812">Transmembrane</keyword>
<dbReference type="AlphaFoldDB" id="A0A8D8CZC0"/>
<dbReference type="EMBL" id="HBUE01142555">
    <property type="protein sequence ID" value="CAG6501529.1"/>
    <property type="molecule type" value="Transcribed_RNA"/>
</dbReference>
<sequence>MFCALRSDASGEVYCSKRFQVGSLDRTARASCVTFNFRSGSSTTSGLVLREAGALLALISTDSATGAGSGTSITGSSFAAGSSGTCSTTGSGCSTTGCGTFGGSSCCRRRCSIMRRLNSSSVSFFMCLSCFVSLVSTFNRWWISPRSPDGGL</sequence>
<feature type="transmembrane region" description="Helical" evidence="1">
    <location>
        <begin position="122"/>
        <end position="143"/>
    </location>
</feature>
<evidence type="ECO:0000256" key="1">
    <source>
        <dbReference type="SAM" id="Phobius"/>
    </source>
</evidence>
<keyword evidence="1" id="KW-0472">Membrane</keyword>